<dbReference type="PANTHER" id="PTHR22916">
    <property type="entry name" value="GLYCOSYLTRANSFERASE"/>
    <property type="match status" value="1"/>
</dbReference>
<organism evidence="2 3">
    <name type="scientific">Belliella buryatensis</name>
    <dbReference type="NCBI Taxonomy" id="1500549"/>
    <lineage>
        <taxon>Bacteria</taxon>
        <taxon>Pseudomonadati</taxon>
        <taxon>Bacteroidota</taxon>
        <taxon>Cytophagia</taxon>
        <taxon>Cytophagales</taxon>
        <taxon>Cyclobacteriaceae</taxon>
        <taxon>Belliella</taxon>
    </lineage>
</organism>
<name>A0A239CUU8_9BACT</name>
<dbReference type="InterPro" id="IPR001173">
    <property type="entry name" value="Glyco_trans_2-like"/>
</dbReference>
<dbReference type="PANTHER" id="PTHR22916:SF3">
    <property type="entry name" value="UDP-GLCNAC:BETAGAL BETA-1,3-N-ACETYLGLUCOSAMINYLTRANSFERASE-LIKE PROTEIN 1"/>
    <property type="match status" value="1"/>
</dbReference>
<dbReference type="Pfam" id="PF00535">
    <property type="entry name" value="Glycos_transf_2"/>
    <property type="match status" value="1"/>
</dbReference>
<evidence type="ECO:0000259" key="1">
    <source>
        <dbReference type="Pfam" id="PF00535"/>
    </source>
</evidence>
<gene>
    <name evidence="2" type="ORF">SAMN06295967_105236</name>
</gene>
<accession>A0A239CUU8</accession>
<evidence type="ECO:0000313" key="3">
    <source>
        <dbReference type="Proteomes" id="UP000198480"/>
    </source>
</evidence>
<sequence length="298" mass="35624">MIPNFNKEKYLGDLFDSIFNQTYSNWECIIVDDHSTDNSWEILETYSQKDSRIKIFKRPKFRKKGVSTARNYAIELAKGEYVALLDSDDTWGPNRLKLAIEFLSSQNIAAIFSGAIVLRQNSTEKLSSRDINNAESIFDFIFSDDVFCPTPSLILQNTLARNVMFDEGLKRHEDFDFFIRVHAISPWKYFENYDVRINWTREDLKVINFKECIPFYEKHWQKSRNDKIRHKYIIRITSSSVRGNYKYNLAYYFKKVLENEGYKFSFKQYILFYMPFLFLLFSKSKWFFLKFFSTSEIS</sequence>
<dbReference type="CDD" id="cd00761">
    <property type="entry name" value="Glyco_tranf_GTA_type"/>
    <property type="match status" value="1"/>
</dbReference>
<keyword evidence="2" id="KW-0808">Transferase</keyword>
<dbReference type="Gene3D" id="3.90.550.10">
    <property type="entry name" value="Spore Coat Polysaccharide Biosynthesis Protein SpsA, Chain A"/>
    <property type="match status" value="1"/>
</dbReference>
<reference evidence="3" key="1">
    <citation type="submission" date="2017-06" db="EMBL/GenBank/DDBJ databases">
        <authorList>
            <person name="Varghese N."/>
            <person name="Submissions S."/>
        </authorList>
    </citation>
    <scope>NUCLEOTIDE SEQUENCE [LARGE SCALE GENOMIC DNA]</scope>
    <source>
        <strain evidence="3">5C</strain>
    </source>
</reference>
<feature type="domain" description="Glycosyltransferase 2-like" evidence="1">
    <location>
        <begin position="2"/>
        <end position="121"/>
    </location>
</feature>
<dbReference type="SUPFAM" id="SSF53448">
    <property type="entry name" value="Nucleotide-diphospho-sugar transferases"/>
    <property type="match status" value="1"/>
</dbReference>
<dbReference type="Proteomes" id="UP000198480">
    <property type="component" value="Unassembled WGS sequence"/>
</dbReference>
<dbReference type="GO" id="GO:0016758">
    <property type="term" value="F:hexosyltransferase activity"/>
    <property type="evidence" value="ECO:0007669"/>
    <property type="project" value="UniProtKB-ARBA"/>
</dbReference>
<proteinExistence type="predicted"/>
<keyword evidence="3" id="KW-1185">Reference proteome</keyword>
<dbReference type="InterPro" id="IPR029044">
    <property type="entry name" value="Nucleotide-diphossugar_trans"/>
</dbReference>
<dbReference type="AlphaFoldDB" id="A0A239CUU8"/>
<evidence type="ECO:0000313" key="2">
    <source>
        <dbReference type="EMBL" id="SNS23719.1"/>
    </source>
</evidence>
<dbReference type="EMBL" id="FZOK01000005">
    <property type="protein sequence ID" value="SNS23719.1"/>
    <property type="molecule type" value="Genomic_DNA"/>
</dbReference>
<protein>
    <submittedName>
        <fullName evidence="2">Glycosyltransferase involved in cell wall bisynthesis</fullName>
    </submittedName>
</protein>